<dbReference type="PANTHER" id="PTHR28039:SF8">
    <property type="entry name" value="CHALCONE--FLAVANONE ISOMERASE 1-RELATED"/>
    <property type="match status" value="1"/>
</dbReference>
<gene>
    <name evidence="9" type="primary">CHI</name>
    <name evidence="9" type="ORF">KSP40_PGU012273</name>
</gene>
<dbReference type="InterPro" id="IPR044164">
    <property type="entry name" value="CFI"/>
</dbReference>
<dbReference type="Gene3D" id="3.50.70.10">
    <property type="match status" value="1"/>
</dbReference>
<dbReference type="InterPro" id="IPR016087">
    <property type="entry name" value="Chalcone_isomerase"/>
</dbReference>
<dbReference type="PANTHER" id="PTHR28039">
    <property type="entry name" value="CHALCONE--FLAVONONE ISOMERASE 1-RELATED"/>
    <property type="match status" value="1"/>
</dbReference>
<comment type="pathway">
    <text evidence="1">Secondary metabolite biosynthesis; flavonoid biosynthesis.</text>
</comment>
<evidence type="ECO:0000256" key="2">
    <source>
        <dbReference type="ARBA" id="ARBA00007166"/>
    </source>
</evidence>
<organism evidence="9 10">
    <name type="scientific">Platanthera guangdongensis</name>
    <dbReference type="NCBI Taxonomy" id="2320717"/>
    <lineage>
        <taxon>Eukaryota</taxon>
        <taxon>Viridiplantae</taxon>
        <taxon>Streptophyta</taxon>
        <taxon>Embryophyta</taxon>
        <taxon>Tracheophyta</taxon>
        <taxon>Spermatophyta</taxon>
        <taxon>Magnoliopsida</taxon>
        <taxon>Liliopsida</taxon>
        <taxon>Asparagales</taxon>
        <taxon>Orchidaceae</taxon>
        <taxon>Orchidoideae</taxon>
        <taxon>Orchideae</taxon>
        <taxon>Orchidinae</taxon>
        <taxon>Platanthera</taxon>
    </lineage>
</organism>
<dbReference type="Pfam" id="PF02431">
    <property type="entry name" value="Chalcone"/>
    <property type="match status" value="1"/>
</dbReference>
<comment type="caution">
    <text evidence="9">The sequence shown here is derived from an EMBL/GenBank/DDBJ whole genome shotgun (WGS) entry which is preliminary data.</text>
</comment>
<evidence type="ECO:0000259" key="8">
    <source>
        <dbReference type="Pfam" id="PF02431"/>
    </source>
</evidence>
<dbReference type="GO" id="GO:0016853">
    <property type="term" value="F:isomerase activity"/>
    <property type="evidence" value="ECO:0007669"/>
    <property type="project" value="UniProtKB-KW"/>
</dbReference>
<accession>A0ABR2M8U7</accession>
<keyword evidence="4" id="KW-0284">Flavonoid biosynthesis</keyword>
<feature type="domain" description="Chalcone isomerase" evidence="8">
    <location>
        <begin position="11"/>
        <end position="213"/>
    </location>
</feature>
<proteinExistence type="inferred from homology"/>
<evidence type="ECO:0000256" key="5">
    <source>
        <dbReference type="ARBA" id="ARBA00025429"/>
    </source>
</evidence>
<reference evidence="9 10" key="1">
    <citation type="journal article" date="2022" name="Nat. Plants">
        <title>Genomes of leafy and leafless Platanthera orchids illuminate the evolution of mycoheterotrophy.</title>
        <authorList>
            <person name="Li M.H."/>
            <person name="Liu K.W."/>
            <person name="Li Z."/>
            <person name="Lu H.C."/>
            <person name="Ye Q.L."/>
            <person name="Zhang D."/>
            <person name="Wang J.Y."/>
            <person name="Li Y.F."/>
            <person name="Zhong Z.M."/>
            <person name="Liu X."/>
            <person name="Yu X."/>
            <person name="Liu D.K."/>
            <person name="Tu X.D."/>
            <person name="Liu B."/>
            <person name="Hao Y."/>
            <person name="Liao X.Y."/>
            <person name="Jiang Y.T."/>
            <person name="Sun W.H."/>
            <person name="Chen J."/>
            <person name="Chen Y.Q."/>
            <person name="Ai Y."/>
            <person name="Zhai J.W."/>
            <person name="Wu S.S."/>
            <person name="Zhou Z."/>
            <person name="Hsiao Y.Y."/>
            <person name="Wu W.L."/>
            <person name="Chen Y.Y."/>
            <person name="Lin Y.F."/>
            <person name="Hsu J.L."/>
            <person name="Li C.Y."/>
            <person name="Wang Z.W."/>
            <person name="Zhao X."/>
            <person name="Zhong W.Y."/>
            <person name="Ma X.K."/>
            <person name="Ma L."/>
            <person name="Huang J."/>
            <person name="Chen G.Z."/>
            <person name="Huang M.Z."/>
            <person name="Huang L."/>
            <person name="Peng D.H."/>
            <person name="Luo Y.B."/>
            <person name="Zou S.Q."/>
            <person name="Chen S.P."/>
            <person name="Lan S."/>
            <person name="Tsai W.C."/>
            <person name="Van de Peer Y."/>
            <person name="Liu Z.J."/>
        </authorList>
    </citation>
    <scope>NUCLEOTIDE SEQUENCE [LARGE SCALE GENOMIC DNA]</scope>
    <source>
        <strain evidence="9">Lor288</strain>
    </source>
</reference>
<dbReference type="Proteomes" id="UP001412067">
    <property type="component" value="Unassembled WGS sequence"/>
</dbReference>
<dbReference type="InterPro" id="IPR016088">
    <property type="entry name" value="Chalcone_isomerase_3-sand"/>
</dbReference>
<dbReference type="SUPFAM" id="SSF54626">
    <property type="entry name" value="Chalcone isomerase"/>
    <property type="match status" value="1"/>
</dbReference>
<keyword evidence="10" id="KW-1185">Reference proteome</keyword>
<evidence type="ECO:0000256" key="1">
    <source>
        <dbReference type="ARBA" id="ARBA00004966"/>
    </source>
</evidence>
<dbReference type="InterPro" id="IPR016089">
    <property type="entry name" value="Chalcone_isomerase_bundle_sf"/>
</dbReference>
<comment type="function">
    <text evidence="5">Catalyzes the intramolecular cyclization of bicyclic chalcones into tricyclic (S)-flavanones. Responsible for the isomerization of 4,2',4',6'-tetrahydroxychalcone (also termed chalcone) into naringenin.</text>
</comment>
<evidence type="ECO:0000313" key="10">
    <source>
        <dbReference type="Proteomes" id="UP001412067"/>
    </source>
</evidence>
<protein>
    <recommendedName>
        <fullName evidence="7">Chalcone-flavonone isomerase family protein</fullName>
    </recommendedName>
</protein>
<sequence>MGAAPDSSVEVEGVNFLAEITSAATSKTFFLGGAGVRGIEAGNKFMAVTSIGIYLEVAAIPAMSEKWKGKSSEELGGSDEFYRDIITGPFEKLTKVTMLLPLTGQQYSEKVSQNCVAAWKAANVFTKEEETAINDFLQIFKLRNFPPGASIIFTHSTDQGSLSIEFLDAGGTPEAAKAVIENEKLMNAVLESIIGEGGVSPAVKQSLAQRISEVLRLEEDDEEEIAAVD</sequence>
<evidence type="ECO:0000256" key="4">
    <source>
        <dbReference type="ARBA" id="ARBA00023241"/>
    </source>
</evidence>
<evidence type="ECO:0000313" key="9">
    <source>
        <dbReference type="EMBL" id="KAK8959588.1"/>
    </source>
</evidence>
<evidence type="ECO:0000256" key="7">
    <source>
        <dbReference type="RuleBase" id="RU361158"/>
    </source>
</evidence>
<name>A0ABR2M8U7_9ASPA</name>
<evidence type="ECO:0000256" key="3">
    <source>
        <dbReference type="ARBA" id="ARBA00023235"/>
    </source>
</evidence>
<dbReference type="EMBL" id="JBBWWR010000011">
    <property type="protein sequence ID" value="KAK8959588.1"/>
    <property type="molecule type" value="Genomic_DNA"/>
</dbReference>
<comment type="similarity">
    <text evidence="2 7">Belongs to the chalcone isomerase family.</text>
</comment>
<dbReference type="InterPro" id="IPR036298">
    <property type="entry name" value="Chalcone_isomerase_sf"/>
</dbReference>
<evidence type="ECO:0000256" key="6">
    <source>
        <dbReference type="ARBA" id="ARBA00034056"/>
    </source>
</evidence>
<keyword evidence="3 9" id="KW-0413">Isomerase</keyword>
<dbReference type="Gene3D" id="1.10.890.20">
    <property type="match status" value="1"/>
</dbReference>
<comment type="catalytic activity">
    <reaction evidence="6">
        <text>a chalcone = a flavanone.</text>
        <dbReference type="EC" id="5.5.1.6"/>
    </reaction>
</comment>